<dbReference type="SUPFAM" id="SSF51126">
    <property type="entry name" value="Pectin lyase-like"/>
    <property type="match status" value="1"/>
</dbReference>
<dbReference type="Gene3D" id="2.160.20.20">
    <property type="match status" value="1"/>
</dbReference>
<dbReference type="PANTHER" id="PTHR12338:SF5">
    <property type="entry name" value="ANTIGEN 43-RELATED"/>
    <property type="match status" value="1"/>
</dbReference>
<dbReference type="InterPro" id="IPR013425">
    <property type="entry name" value="Autotrns_rpt"/>
</dbReference>
<protein>
    <submittedName>
        <fullName evidence="4">Autotransporter outer membrane beta-barrel domain-containing protein</fullName>
    </submittedName>
</protein>
<dbReference type="NCBIfam" id="TIGR01414">
    <property type="entry name" value="autotrans_barl"/>
    <property type="match status" value="1"/>
</dbReference>
<organism evidence="4 5">
    <name type="scientific">Enterobacter bugandensis</name>
    <dbReference type="NCBI Taxonomy" id="881260"/>
    <lineage>
        <taxon>Bacteria</taxon>
        <taxon>Pseudomonadati</taxon>
        <taxon>Pseudomonadota</taxon>
        <taxon>Gammaproteobacteria</taxon>
        <taxon>Enterobacterales</taxon>
        <taxon>Enterobacteriaceae</taxon>
        <taxon>Enterobacter</taxon>
    </lineage>
</organism>
<dbReference type="InterPro" id="IPR005546">
    <property type="entry name" value="Autotransporte_beta"/>
</dbReference>
<evidence type="ECO:0000313" key="4">
    <source>
        <dbReference type="EMBL" id="MDH1319088.1"/>
    </source>
</evidence>
<gene>
    <name evidence="4" type="ORF">N5C39_11990</name>
</gene>
<dbReference type="PANTHER" id="PTHR12338">
    <property type="entry name" value="AUTOTRANSPORTER"/>
    <property type="match status" value="1"/>
</dbReference>
<feature type="region of interest" description="Disordered" evidence="2">
    <location>
        <begin position="1524"/>
        <end position="1568"/>
    </location>
</feature>
<dbReference type="GO" id="GO:0019867">
    <property type="term" value="C:outer membrane"/>
    <property type="evidence" value="ECO:0007669"/>
    <property type="project" value="InterPro"/>
</dbReference>
<name>A0AA42PSD9_9ENTR</name>
<evidence type="ECO:0000256" key="1">
    <source>
        <dbReference type="ARBA" id="ARBA00022729"/>
    </source>
</evidence>
<evidence type="ECO:0000313" key="5">
    <source>
        <dbReference type="Proteomes" id="UP001158416"/>
    </source>
</evidence>
<feature type="domain" description="Autotransporter" evidence="3">
    <location>
        <begin position="1605"/>
        <end position="1889"/>
    </location>
</feature>
<reference evidence="4" key="1">
    <citation type="submission" date="2022-09" db="EMBL/GenBank/DDBJ databases">
        <title>Intensive care unit water sources are persistently colonized with multi-drug resistant bacteria and are the site of extensive horizontal gene transfer of antibiotic resistance genes.</title>
        <authorList>
            <person name="Diorio-Toth L."/>
        </authorList>
    </citation>
    <scope>NUCLEOTIDE SEQUENCE</scope>
    <source>
        <strain evidence="4">GD03936</strain>
    </source>
</reference>
<dbReference type="InterPro" id="IPR050909">
    <property type="entry name" value="Bact_Autotransporter_VF"/>
</dbReference>
<dbReference type="SMART" id="SM00869">
    <property type="entry name" value="Autotransporter"/>
    <property type="match status" value="1"/>
</dbReference>
<sequence length="1889" mass="190351">MIASGQDSVILTATGKGTSVSTGALALDIAGKGATGVLVEGGATGVIDAGTNLLLNNASAIAAIADGDGHDISGKFTSNETSTRLDSSANLSSTEAQVTGYIARNGATLVNSGNITFTGSNTKGVEVLDGSTGTNSGSITIQDGSRGLVASSTNQSTTINNTGNLTLKGGSDANRTTGIQASGNAVTVNMTAGTIRLEGQGAIGVEVTDGASVNLAGTALPVFADSTTGVSNQIAFLISGVGSTLNAQTATVMDANGKGSTLFRIEEGASQQGVLSYNVSGEDGRGIWATGSGTLVNAAAGSHLSIQGTGAQGVFAAGGASATLSQGVTADLTGSGAVVGVVDGNEYDLAGTVTKTNTGTILTNEADITSGLAGATAFISQNQGMLVNKGNIDLTTGTGNTGIKVISGQFDNQASDITVSGVAVDVEGANSTVLSTGGRIIATDGVAAIRLSQGASLDLVGSGMGVVEGRGTAHGVLLDTGAAGLIVNGARIDVNAVGASGNGIENRAEIAGIQLNNTTINVQDGKGVRTSATLAQQNSGTINVAGNGTGLAFMAADGGITGNNLDLSNSSGLTINLFGKGGTGILANTADGATVKTAVSVNVTGADGGSALVVNNHANRVEQTGVLRSASNSSAVVDAAKVGTFINTGAIIAATDSSLVMAFDNGVDTVMRNGSGGVIQGVIALNNGNNSLNLDDASTLTGTATLGNGNNRVTLTDTARADSVIAGSGDNIFTVKGRGAVFNLLDGGTGSNDTLVFDAAEHRLASASTLQNFERVALKNNSLLTLEEALVLTDGGIGAGAVDIERGSELAVKPSVAGDFTFDPTLTGQGLVSVSLDSSQSDFAFTVNTGSDFAGTLKLGTSHFQLEGDNTSSLTQASLVTGNESVVTVGTGEQQLGSLSFDGGTVQFGAVMPGDVIADNHITTSASGTLDIGGKGTVQVTLGGGVINHVPASLSKKSLMEQDDATTLVQLAGAEGAVKGTGGQLNLVDENGNVISDVQHLDIVQDGNTVAKGTWDYQMVSSSDGITSDGLYIAYGLKEVELMGTGDNALTLAVGPDAQGLQTDLRVKVTGSGDLAIDTGSAQTVSLSNGGNDYTGATSVISGTLRLDADNTLGLTSAVNVAAGSVLDINGSYQTAGALNTEASSQVMLDAGSHLTLTHAQREAGMNDAGSIVGNTLIGAGELEVVSGELYVDGANTGYTGEVALNGGANAMLNDVAGLGNSGTVTMTSANDTLTLNEGVSGALAKTLAGNGGVVLKDGADITLAADNSGFSGLFTVESGAKLTAQGPGQTGKADIENHGSLVLNNVAAWTVENHITGTGDLVKNGRGNVTLTQSAAHYTGNTDVNLGILTLGDVDNAVSLASSAVNVARGAVFGGYGSTAGDVINQGTFVLGEYGVVEATPLQFAVGGNLTNASSVLIGQSGAMAGNTLQVSGDYVGNNGTIHFNTVLGDDRSATDRMVIGGSTSGNTTVSVTNAGGSGAATLNGIELITVGGKSEGEFTQSGRIVAGAYDYRLTRGQGSNSGNWYLVSRDTTPVDPVIPDPDPGTGPDTGSGTDPDTGTEPKPDWIRPEASLYGVNMAAANTLFTHRLHDRLGETHYVDALTGEKKVTSMWLRNVGGHTRSKDSSGQINTQSNRYVMQMGGDIAQWSSDSENRYHLGVMAGYANQKSNARNHLNGNKADSSINGYSLGIYGTWLQDSEAKTGAWVDTWLLYNWFDNTVSGKSAGSESYKSKGFTASVEGGYTWKLGERDERTAYYIQPKAQAIWMGVKADDLTESNGTRVTGEGDGNIQTRLGARAFIKGHSTLDDGKERTFEPFIEANWIHNTETFGATLNGVRVNQAGTRNIGELKVGVDGQLSRNVNLWGNVAQQVGDDGYSDSSAMLGLKVSF</sequence>
<dbReference type="InterPro" id="IPR006315">
    <property type="entry name" value="OM_autotransptr_brl_dom"/>
</dbReference>
<proteinExistence type="predicted"/>
<evidence type="ECO:0000259" key="3">
    <source>
        <dbReference type="PROSITE" id="PS51208"/>
    </source>
</evidence>
<dbReference type="InterPro" id="IPR043990">
    <property type="entry name" value="AC_1"/>
</dbReference>
<dbReference type="Pfam" id="PF03797">
    <property type="entry name" value="Autotransporter"/>
    <property type="match status" value="1"/>
</dbReference>
<feature type="compositionally biased region" description="Low complexity" evidence="2">
    <location>
        <begin position="1547"/>
        <end position="1560"/>
    </location>
</feature>
<dbReference type="InterPro" id="IPR011050">
    <property type="entry name" value="Pectin_lyase_fold/virulence"/>
</dbReference>
<dbReference type="InterPro" id="IPR012332">
    <property type="entry name" value="Autotransporter_pectin_lyase_C"/>
</dbReference>
<dbReference type="Proteomes" id="UP001158416">
    <property type="component" value="Unassembled WGS sequence"/>
</dbReference>
<dbReference type="Gene3D" id="2.40.128.130">
    <property type="entry name" value="Autotransporter beta-domain"/>
    <property type="match status" value="1"/>
</dbReference>
<dbReference type="PROSITE" id="PS51208">
    <property type="entry name" value="AUTOTRANSPORTER"/>
    <property type="match status" value="1"/>
</dbReference>
<keyword evidence="1" id="KW-0732">Signal</keyword>
<dbReference type="Pfam" id="PF18883">
    <property type="entry name" value="AC_1"/>
    <property type="match status" value="1"/>
</dbReference>
<dbReference type="NCBIfam" id="TIGR02601">
    <property type="entry name" value="autotrns_rpt"/>
    <property type="match status" value="1"/>
</dbReference>
<evidence type="ECO:0000256" key="2">
    <source>
        <dbReference type="SAM" id="MobiDB-lite"/>
    </source>
</evidence>
<accession>A0AA42PSD9</accession>
<dbReference type="SUPFAM" id="SSF103515">
    <property type="entry name" value="Autotransporter"/>
    <property type="match status" value="1"/>
</dbReference>
<comment type="caution">
    <text evidence="4">The sequence shown here is derived from an EMBL/GenBank/DDBJ whole genome shotgun (WGS) entry which is preliminary data.</text>
</comment>
<dbReference type="InterPro" id="IPR036709">
    <property type="entry name" value="Autotransporte_beta_dom_sf"/>
</dbReference>
<dbReference type="CDD" id="cd01344">
    <property type="entry name" value="PL2_Passenger_AT"/>
    <property type="match status" value="1"/>
</dbReference>
<dbReference type="EMBL" id="JAOCAP010000005">
    <property type="protein sequence ID" value="MDH1319088.1"/>
    <property type="molecule type" value="Genomic_DNA"/>
</dbReference>